<accession>A0AAC9JB60</accession>
<name>A0AAC9JB60_9GAMM</name>
<evidence type="ECO:0000313" key="2">
    <source>
        <dbReference type="Proteomes" id="UP000182459"/>
    </source>
</evidence>
<protein>
    <submittedName>
        <fullName evidence="1">Uncharacterized protein</fullName>
    </submittedName>
</protein>
<organism evidence="1 2">
    <name type="scientific">Francisella hispaniensis FSC454</name>
    <dbReference type="NCBI Taxonomy" id="1088883"/>
    <lineage>
        <taxon>Bacteria</taxon>
        <taxon>Pseudomonadati</taxon>
        <taxon>Pseudomonadota</taxon>
        <taxon>Gammaproteobacteria</taxon>
        <taxon>Thiotrichales</taxon>
        <taxon>Francisellaceae</taxon>
        <taxon>Francisella</taxon>
    </lineage>
</organism>
<geneLocation type="plasmid" evidence="1 2">
    <name>pFSC454</name>
</geneLocation>
<proteinExistence type="predicted"/>
<keyword evidence="2" id="KW-1185">Reference proteome</keyword>
<dbReference type="AlphaFoldDB" id="A0AAC9JB60"/>
<dbReference type="KEGG" id="fhi:FSC454_09340"/>
<dbReference type="EMBL" id="CP018094">
    <property type="protein sequence ID" value="APD51338.1"/>
    <property type="molecule type" value="Genomic_DNA"/>
</dbReference>
<dbReference type="Proteomes" id="UP000182459">
    <property type="component" value="Plasmid pFSC454"/>
</dbReference>
<dbReference type="RefSeq" id="WP_066046872.1">
    <property type="nucleotide sequence ID" value="NZ_CP018094.1"/>
</dbReference>
<evidence type="ECO:0000313" key="1">
    <source>
        <dbReference type="EMBL" id="APD51338.1"/>
    </source>
</evidence>
<gene>
    <name evidence="1" type="ORF">FSC454_09340</name>
</gene>
<reference evidence="1 2" key="1">
    <citation type="submission" date="2016-11" db="EMBL/GenBank/DDBJ databases">
        <authorList>
            <person name="Hagglund E."/>
            <person name="Bystrom M."/>
            <person name="Naslund J."/>
            <person name="Stenberg P."/>
            <person name="Sjodin A."/>
        </authorList>
    </citation>
    <scope>NUCLEOTIDE SEQUENCE [LARGE SCALE GENOMIC DNA]</scope>
    <source>
        <strain evidence="1 2">CCUG 58020</strain>
        <plasmid evidence="1 2">pFSC454</plasmid>
    </source>
</reference>
<sequence length="79" mass="9777">MYFEKKEYNKIYQEILEIGDFYDIRREILCSINEYMHYLNKFDSKDKLVHDVILFSKKIAYSNTIKELEEILFSFFEDK</sequence>
<keyword evidence="1" id="KW-0614">Plasmid</keyword>